<gene>
    <name evidence="1" type="ORF">AMORRO_LOCUS10075</name>
</gene>
<accession>A0A9N9DUW4</accession>
<dbReference type="EMBL" id="CAJVPV010010638">
    <property type="protein sequence ID" value="CAG8653446.1"/>
    <property type="molecule type" value="Genomic_DNA"/>
</dbReference>
<feature type="non-terminal residue" evidence="1">
    <location>
        <position position="1"/>
    </location>
</feature>
<protein>
    <submittedName>
        <fullName evidence="1">11141_t:CDS:1</fullName>
    </submittedName>
</protein>
<reference evidence="1" key="1">
    <citation type="submission" date="2021-06" db="EMBL/GenBank/DDBJ databases">
        <authorList>
            <person name="Kallberg Y."/>
            <person name="Tangrot J."/>
            <person name="Rosling A."/>
        </authorList>
    </citation>
    <scope>NUCLEOTIDE SEQUENCE</scope>
    <source>
        <strain evidence="1">CL551</strain>
    </source>
</reference>
<proteinExistence type="predicted"/>
<dbReference type="Proteomes" id="UP000789342">
    <property type="component" value="Unassembled WGS sequence"/>
</dbReference>
<sequence length="304" mass="35526">GDQVISLMMWKPTEDRGLPRTYDQTSVFYYMCLGQASNLFPQRSPNENYVYFQAFLYALNSCMATLSPLLPRRLSTTTEYLFEKSNIQPPTHPPYTSNKEKLSLLKLHLQVLPFKIKKFVKESKAKKISIKKSPFKKHKELIDTDEEEDDEGPINYDLVFDNGYNGFLELYEYENRMIDGNTVLDEEKASKKDCKEIIGGGRYRRGGIIRDDKSLRKAILWKCRRNTEKKKEVSKSMSGLKNDEKCGVLKKKCRQHQQSKKLSRGIKMVHFCCMPMDCYKGIQEKGDETQRIINWNDKIAVYEY</sequence>
<comment type="caution">
    <text evidence="1">The sequence shown here is derived from an EMBL/GenBank/DDBJ whole genome shotgun (WGS) entry which is preliminary data.</text>
</comment>
<evidence type="ECO:0000313" key="1">
    <source>
        <dbReference type="EMBL" id="CAG8653446.1"/>
    </source>
</evidence>
<organism evidence="1 2">
    <name type="scientific">Acaulospora morrowiae</name>
    <dbReference type="NCBI Taxonomy" id="94023"/>
    <lineage>
        <taxon>Eukaryota</taxon>
        <taxon>Fungi</taxon>
        <taxon>Fungi incertae sedis</taxon>
        <taxon>Mucoromycota</taxon>
        <taxon>Glomeromycotina</taxon>
        <taxon>Glomeromycetes</taxon>
        <taxon>Diversisporales</taxon>
        <taxon>Acaulosporaceae</taxon>
        <taxon>Acaulospora</taxon>
    </lineage>
</organism>
<keyword evidence="2" id="KW-1185">Reference proteome</keyword>
<evidence type="ECO:0000313" key="2">
    <source>
        <dbReference type="Proteomes" id="UP000789342"/>
    </source>
</evidence>
<name>A0A9N9DUW4_9GLOM</name>
<dbReference type="AlphaFoldDB" id="A0A9N9DUW4"/>